<evidence type="ECO:0000313" key="6">
    <source>
        <dbReference type="EMBL" id="KAJ4435371.1"/>
    </source>
</evidence>
<dbReference type="EMBL" id="JAJSOF020000023">
    <property type="protein sequence ID" value="KAJ4435371.1"/>
    <property type="molecule type" value="Genomic_DNA"/>
</dbReference>
<dbReference type="InterPro" id="IPR011583">
    <property type="entry name" value="Chitinase_II/V-like_cat"/>
</dbReference>
<evidence type="ECO:0000256" key="4">
    <source>
        <dbReference type="RuleBase" id="RU004453"/>
    </source>
</evidence>
<dbReference type="Pfam" id="PF00704">
    <property type="entry name" value="Glyco_hydro_18"/>
    <property type="match status" value="1"/>
</dbReference>
<dbReference type="SUPFAM" id="SSF51445">
    <property type="entry name" value="(Trans)glycosidases"/>
    <property type="match status" value="1"/>
</dbReference>
<evidence type="ECO:0000313" key="7">
    <source>
        <dbReference type="Proteomes" id="UP001148838"/>
    </source>
</evidence>
<dbReference type="InterPro" id="IPR050314">
    <property type="entry name" value="Glycosyl_Hydrlase_18"/>
</dbReference>
<evidence type="ECO:0000256" key="3">
    <source>
        <dbReference type="RuleBase" id="RU000489"/>
    </source>
</evidence>
<evidence type="ECO:0000256" key="1">
    <source>
        <dbReference type="ARBA" id="ARBA00022801"/>
    </source>
</evidence>
<evidence type="ECO:0000259" key="5">
    <source>
        <dbReference type="PROSITE" id="PS51910"/>
    </source>
</evidence>
<dbReference type="Gene3D" id="3.20.20.80">
    <property type="entry name" value="Glycosidases"/>
    <property type="match status" value="1"/>
</dbReference>
<accession>A0ABQ8SMG7</accession>
<comment type="similarity">
    <text evidence="4">Belongs to the glycosyl hydrolase 18 family.</text>
</comment>
<dbReference type="CDD" id="cd02872">
    <property type="entry name" value="GH18_chitolectin_chitotriosidase"/>
    <property type="match status" value="1"/>
</dbReference>
<keyword evidence="2 3" id="KW-0326">Glycosidase</keyword>
<reference evidence="6 7" key="1">
    <citation type="journal article" date="2022" name="Allergy">
        <title>Genome assembly and annotation of Periplaneta americana reveal a comprehensive cockroach allergen profile.</title>
        <authorList>
            <person name="Wang L."/>
            <person name="Xiong Q."/>
            <person name="Saelim N."/>
            <person name="Wang L."/>
            <person name="Nong W."/>
            <person name="Wan A.T."/>
            <person name="Shi M."/>
            <person name="Liu X."/>
            <person name="Cao Q."/>
            <person name="Hui J.H.L."/>
            <person name="Sookrung N."/>
            <person name="Leung T.F."/>
            <person name="Tungtrongchitr A."/>
            <person name="Tsui S.K.W."/>
        </authorList>
    </citation>
    <scope>NUCLEOTIDE SEQUENCE [LARGE SCALE GENOMIC DNA]</scope>
    <source>
        <strain evidence="6">PWHHKU_190912</strain>
    </source>
</reference>
<keyword evidence="7" id="KW-1185">Reference proteome</keyword>
<dbReference type="SMART" id="SM00636">
    <property type="entry name" value="Glyco_18"/>
    <property type="match status" value="1"/>
</dbReference>
<dbReference type="PANTHER" id="PTHR11177">
    <property type="entry name" value="CHITINASE"/>
    <property type="match status" value="1"/>
</dbReference>
<evidence type="ECO:0000256" key="2">
    <source>
        <dbReference type="ARBA" id="ARBA00023295"/>
    </source>
</evidence>
<organism evidence="6 7">
    <name type="scientific">Periplaneta americana</name>
    <name type="common">American cockroach</name>
    <name type="synonym">Blatta americana</name>
    <dbReference type="NCBI Taxonomy" id="6978"/>
    <lineage>
        <taxon>Eukaryota</taxon>
        <taxon>Metazoa</taxon>
        <taxon>Ecdysozoa</taxon>
        <taxon>Arthropoda</taxon>
        <taxon>Hexapoda</taxon>
        <taxon>Insecta</taxon>
        <taxon>Pterygota</taxon>
        <taxon>Neoptera</taxon>
        <taxon>Polyneoptera</taxon>
        <taxon>Dictyoptera</taxon>
        <taxon>Blattodea</taxon>
        <taxon>Blattoidea</taxon>
        <taxon>Blattidae</taxon>
        <taxon>Blattinae</taxon>
        <taxon>Periplaneta</taxon>
    </lineage>
</organism>
<sequence length="370" mass="40302">KVVCYLGSWSTYRPGDGKFDIEHINPHLCTHVIYTFVGITSAGGIRILDDWNEIGKGGFRRFNELRNQNPSLKTLVAIGGWNEGSTTYSQVVNSASLRSAFVNNIVNFVKQYEFDGFDLDWEYPCQRGGASTDKAAFILLLKELREKFDQNGYLLSAAVAAAESSASLSYDIPKVGQYLDFINIMAYDLHGSWDSVTGHNAPLYASSKDVTQQQRSLNVDAAVQYWLGQGAPPEKIIVGMGTYGRTFTLSGSASCAIGAPASGAGSAGPYTREAGMLGYNEICEKQSSWTVIWDDEQKVPFACNGNQFVGYDNPKSIGLKAQYVVSKGLGGAMIWSFETDDFLGKCHGSKFPLLRAINEVFNGGVLVSNS</sequence>
<name>A0ABQ8SMG7_PERAM</name>
<dbReference type="PROSITE" id="PS01095">
    <property type="entry name" value="GH18_1"/>
    <property type="match status" value="1"/>
</dbReference>
<dbReference type="SUPFAM" id="SSF54556">
    <property type="entry name" value="Chitinase insertion domain"/>
    <property type="match status" value="1"/>
</dbReference>
<dbReference type="PANTHER" id="PTHR11177:SF360">
    <property type="entry name" value="CHITINASE 4-RELATED"/>
    <property type="match status" value="1"/>
</dbReference>
<keyword evidence="1 3" id="KW-0378">Hydrolase</keyword>
<feature type="non-terminal residue" evidence="6">
    <location>
        <position position="1"/>
    </location>
</feature>
<dbReference type="InterPro" id="IPR029070">
    <property type="entry name" value="Chitinase_insertion_sf"/>
</dbReference>
<dbReference type="PROSITE" id="PS51910">
    <property type="entry name" value="GH18_2"/>
    <property type="match status" value="1"/>
</dbReference>
<gene>
    <name evidence="6" type="ORF">ANN_17985</name>
</gene>
<dbReference type="InterPro" id="IPR001223">
    <property type="entry name" value="Glyco_hydro18_cat"/>
</dbReference>
<dbReference type="Gene3D" id="3.10.50.10">
    <property type="match status" value="1"/>
</dbReference>
<dbReference type="InterPro" id="IPR017853">
    <property type="entry name" value="GH"/>
</dbReference>
<proteinExistence type="inferred from homology"/>
<feature type="domain" description="GH18" evidence="5">
    <location>
        <begin position="1"/>
        <end position="364"/>
    </location>
</feature>
<protein>
    <recommendedName>
        <fullName evidence="5">GH18 domain-containing protein</fullName>
    </recommendedName>
</protein>
<comment type="caution">
    <text evidence="6">The sequence shown here is derived from an EMBL/GenBank/DDBJ whole genome shotgun (WGS) entry which is preliminary data.</text>
</comment>
<dbReference type="InterPro" id="IPR001579">
    <property type="entry name" value="Glyco_hydro_18_chit_AS"/>
</dbReference>
<dbReference type="Proteomes" id="UP001148838">
    <property type="component" value="Unassembled WGS sequence"/>
</dbReference>